<proteinExistence type="predicted"/>
<dbReference type="EMBL" id="VSSQ01125257">
    <property type="protein sequence ID" value="MPN55711.1"/>
    <property type="molecule type" value="Genomic_DNA"/>
</dbReference>
<name>A0A645IWJ9_9ZZZZ</name>
<gene>
    <name evidence="1" type="ORF">SDC9_203395</name>
</gene>
<evidence type="ECO:0000313" key="1">
    <source>
        <dbReference type="EMBL" id="MPN55711.1"/>
    </source>
</evidence>
<accession>A0A645IWJ9</accession>
<comment type="caution">
    <text evidence="1">The sequence shown here is derived from an EMBL/GenBank/DDBJ whole genome shotgun (WGS) entry which is preliminary data.</text>
</comment>
<reference evidence="1" key="1">
    <citation type="submission" date="2019-08" db="EMBL/GenBank/DDBJ databases">
        <authorList>
            <person name="Kucharzyk K."/>
            <person name="Murdoch R.W."/>
            <person name="Higgins S."/>
            <person name="Loffler F."/>
        </authorList>
    </citation>
    <scope>NUCLEOTIDE SEQUENCE</scope>
</reference>
<protein>
    <submittedName>
        <fullName evidence="1">Uncharacterized protein</fullName>
    </submittedName>
</protein>
<sequence length="89" mass="10012">MVLPTVTLRAIHAIDLVAAGAKLLGCPARDMLLQIAIMALLRQKSVWSQNNHPFRRQLLHLLEQTPALRLVQMLDHVQRDTGIKSAVRE</sequence>
<organism evidence="1">
    <name type="scientific">bioreactor metagenome</name>
    <dbReference type="NCBI Taxonomy" id="1076179"/>
    <lineage>
        <taxon>unclassified sequences</taxon>
        <taxon>metagenomes</taxon>
        <taxon>ecological metagenomes</taxon>
    </lineage>
</organism>
<dbReference type="AlphaFoldDB" id="A0A645IWJ9"/>